<reference evidence="2 3" key="1">
    <citation type="submission" date="2016-06" db="EMBL/GenBank/DDBJ databases">
        <authorList>
            <person name="Kjaerup R.B."/>
            <person name="Dalgaard T.S."/>
            <person name="Juul-Madsen H.R."/>
        </authorList>
    </citation>
    <scope>NUCLEOTIDE SEQUENCE [LARGE SCALE GENOMIC DNA]</scope>
    <source>
        <strain evidence="2 3">CECT 5080</strain>
    </source>
</reference>
<keyword evidence="1" id="KW-1133">Transmembrane helix</keyword>
<proteinExistence type="predicted"/>
<sequence>MNYSQFLIDAIVLLSIISLAIAPLALRRFASKA</sequence>
<evidence type="ECO:0000313" key="2">
    <source>
        <dbReference type="EMBL" id="SBS33340.1"/>
    </source>
</evidence>
<evidence type="ECO:0000256" key="1">
    <source>
        <dbReference type="SAM" id="Phobius"/>
    </source>
</evidence>
<keyword evidence="3" id="KW-1185">Reference proteome</keyword>
<keyword evidence="1" id="KW-0812">Transmembrane</keyword>
<name>A0A1A8TKT9_9GAMM</name>
<evidence type="ECO:0000313" key="3">
    <source>
        <dbReference type="Proteomes" id="UP000092627"/>
    </source>
</evidence>
<dbReference type="AlphaFoldDB" id="A0A1A8TKT9"/>
<dbReference type="Proteomes" id="UP000092627">
    <property type="component" value="Unassembled WGS sequence"/>
</dbReference>
<dbReference type="STRING" id="295068.MAQ5080_02555"/>
<feature type="transmembrane region" description="Helical" evidence="1">
    <location>
        <begin position="6"/>
        <end position="26"/>
    </location>
</feature>
<accession>A0A1A8TKT9</accession>
<gene>
    <name evidence="2" type="ORF">MAQ5080_02555</name>
</gene>
<organism evidence="2 3">
    <name type="scientific">Marinomonas aquimarina</name>
    <dbReference type="NCBI Taxonomy" id="295068"/>
    <lineage>
        <taxon>Bacteria</taxon>
        <taxon>Pseudomonadati</taxon>
        <taxon>Pseudomonadota</taxon>
        <taxon>Gammaproteobacteria</taxon>
        <taxon>Oceanospirillales</taxon>
        <taxon>Oceanospirillaceae</taxon>
        <taxon>Marinomonas</taxon>
    </lineage>
</organism>
<keyword evidence="1" id="KW-0472">Membrane</keyword>
<dbReference type="EMBL" id="FLOC01000015">
    <property type="protein sequence ID" value="SBS33340.1"/>
    <property type="molecule type" value="Genomic_DNA"/>
</dbReference>
<protein>
    <submittedName>
        <fullName evidence="2">Uncharacterized protein</fullName>
    </submittedName>
</protein>